<gene>
    <name evidence="1" type="ORF">HLB09_00675</name>
</gene>
<sequence length="224" mass="23625">MAAAGVSGETALAVGAAMLAPAVEAVLARFDQVPREQQLAQAQTALALASAQAGVSVETVAQRMRVDGSTRALADETWRAAADAVVEAKIHVLARALAAGLREPASCDKHRLWAQAIARLEEPQLWLLETMDRDVPPRTGVSQDDEPADDPPGVWSPGQMSLALPELEEEVSLLLAGLLRDGLVDTLGGQSLLGHVGNPLFKISPAGQRLLRDLLDADESLPEP</sequence>
<organism evidence="1 2">
    <name type="scientific">Pseudokineococcus marinus</name>
    <dbReference type="NCBI Taxonomy" id="351215"/>
    <lineage>
        <taxon>Bacteria</taxon>
        <taxon>Bacillati</taxon>
        <taxon>Actinomycetota</taxon>
        <taxon>Actinomycetes</taxon>
        <taxon>Kineosporiales</taxon>
        <taxon>Kineosporiaceae</taxon>
        <taxon>Pseudokineococcus</taxon>
    </lineage>
</organism>
<name>A0A849BEY7_9ACTN</name>
<dbReference type="Proteomes" id="UP000555552">
    <property type="component" value="Unassembled WGS sequence"/>
</dbReference>
<protein>
    <submittedName>
        <fullName evidence="1">Uncharacterized protein</fullName>
    </submittedName>
</protein>
<dbReference type="RefSeq" id="WP_171201489.1">
    <property type="nucleotide sequence ID" value="NZ_JABEMA010000004.1"/>
</dbReference>
<keyword evidence="2" id="KW-1185">Reference proteome</keyword>
<proteinExistence type="predicted"/>
<accession>A0A849BEY7</accession>
<dbReference type="AlphaFoldDB" id="A0A849BEY7"/>
<comment type="caution">
    <text evidence="1">The sequence shown here is derived from an EMBL/GenBank/DDBJ whole genome shotgun (WGS) entry which is preliminary data.</text>
</comment>
<evidence type="ECO:0000313" key="2">
    <source>
        <dbReference type="Proteomes" id="UP000555552"/>
    </source>
</evidence>
<reference evidence="1 2" key="1">
    <citation type="submission" date="2020-05" db="EMBL/GenBank/DDBJ databases">
        <title>MicrobeNet Type strains.</title>
        <authorList>
            <person name="Nicholson A.C."/>
        </authorList>
    </citation>
    <scope>NUCLEOTIDE SEQUENCE [LARGE SCALE GENOMIC DNA]</scope>
    <source>
        <strain evidence="1 2">JCM 14547</strain>
    </source>
</reference>
<dbReference type="EMBL" id="JABEMA010000004">
    <property type="protein sequence ID" value="NNH21620.1"/>
    <property type="molecule type" value="Genomic_DNA"/>
</dbReference>
<evidence type="ECO:0000313" key="1">
    <source>
        <dbReference type="EMBL" id="NNH21620.1"/>
    </source>
</evidence>